<organism evidence="1">
    <name type="scientific">viral metagenome</name>
    <dbReference type="NCBI Taxonomy" id="1070528"/>
    <lineage>
        <taxon>unclassified sequences</taxon>
        <taxon>metagenomes</taxon>
        <taxon>organismal metagenomes</taxon>
    </lineage>
</organism>
<accession>A0A6M3IZK8</accession>
<proteinExistence type="predicted"/>
<dbReference type="AlphaFoldDB" id="A0A6M3IZK8"/>
<sequence>MNTQEWRINLPLAPNFIMRFDDFRCGGASYVQFEFTVRKTILSRLKYWLFCQFFPFKIVKWVGIEY</sequence>
<gene>
    <name evidence="1" type="ORF">MM415B00651_0004</name>
</gene>
<evidence type="ECO:0000313" key="1">
    <source>
        <dbReference type="EMBL" id="QJA63089.1"/>
    </source>
</evidence>
<name>A0A6M3IZK8_9ZZZZ</name>
<protein>
    <submittedName>
        <fullName evidence="1">Uncharacterized protein</fullName>
    </submittedName>
</protein>
<reference evidence="1" key="1">
    <citation type="submission" date="2020-03" db="EMBL/GenBank/DDBJ databases">
        <title>The deep terrestrial virosphere.</title>
        <authorList>
            <person name="Holmfeldt K."/>
            <person name="Nilsson E."/>
            <person name="Simone D."/>
            <person name="Lopez-Fernandez M."/>
            <person name="Wu X."/>
            <person name="de Brujin I."/>
            <person name="Lundin D."/>
            <person name="Andersson A."/>
            <person name="Bertilsson S."/>
            <person name="Dopson M."/>
        </authorList>
    </citation>
    <scope>NUCLEOTIDE SEQUENCE</scope>
    <source>
        <strain evidence="1">MM415B00651</strain>
    </source>
</reference>
<dbReference type="EMBL" id="MT141490">
    <property type="protein sequence ID" value="QJA63089.1"/>
    <property type="molecule type" value="Genomic_DNA"/>
</dbReference>